<evidence type="ECO:0000256" key="3">
    <source>
        <dbReference type="ARBA" id="ARBA00022842"/>
    </source>
</evidence>
<dbReference type="InterPro" id="IPR011206">
    <property type="entry name" value="Citrate_lyase_beta/mcl1/mcl2"/>
</dbReference>
<dbReference type="Gene3D" id="3.20.20.60">
    <property type="entry name" value="Phosphoenolpyruvate-binding domains"/>
    <property type="match status" value="1"/>
</dbReference>
<keyword evidence="7" id="KW-0456">Lyase</keyword>
<feature type="binding site" evidence="5">
    <location>
        <position position="142"/>
    </location>
    <ligand>
        <name>Mg(2+)</name>
        <dbReference type="ChEBI" id="CHEBI:18420"/>
    </ligand>
</feature>
<dbReference type="Proteomes" id="UP000641514">
    <property type="component" value="Unassembled WGS sequence"/>
</dbReference>
<reference evidence="7" key="1">
    <citation type="journal article" date="2014" name="Int. J. Syst. Evol. Microbiol.">
        <title>Complete genome sequence of Corynebacterium casei LMG S-19264T (=DSM 44701T), isolated from a smear-ripened cheese.</title>
        <authorList>
            <consortium name="US DOE Joint Genome Institute (JGI-PGF)"/>
            <person name="Walter F."/>
            <person name="Albersmeier A."/>
            <person name="Kalinowski J."/>
            <person name="Ruckert C."/>
        </authorList>
    </citation>
    <scope>NUCLEOTIDE SEQUENCE</scope>
    <source>
        <strain evidence="7">CGMCC 1.15478</strain>
    </source>
</reference>
<evidence type="ECO:0000313" key="8">
    <source>
        <dbReference type="Proteomes" id="UP000641514"/>
    </source>
</evidence>
<evidence type="ECO:0000259" key="6">
    <source>
        <dbReference type="Pfam" id="PF03328"/>
    </source>
</evidence>
<reference evidence="7" key="2">
    <citation type="submission" date="2020-09" db="EMBL/GenBank/DDBJ databases">
        <authorList>
            <person name="Sun Q."/>
            <person name="Zhou Y."/>
        </authorList>
    </citation>
    <scope>NUCLEOTIDE SEQUENCE</scope>
    <source>
        <strain evidence="7">CGMCC 1.15478</strain>
    </source>
</reference>
<dbReference type="GO" id="GO:0016829">
    <property type="term" value="F:lyase activity"/>
    <property type="evidence" value="ECO:0007669"/>
    <property type="project" value="UniProtKB-KW"/>
</dbReference>
<feature type="binding site" evidence="4">
    <location>
        <position position="68"/>
    </location>
    <ligand>
        <name>substrate</name>
    </ligand>
</feature>
<proteinExistence type="predicted"/>
<accession>A0A916U7C4</accession>
<dbReference type="GO" id="GO:0006107">
    <property type="term" value="P:oxaloacetate metabolic process"/>
    <property type="evidence" value="ECO:0007669"/>
    <property type="project" value="TreeGrafter"/>
</dbReference>
<feature type="domain" description="HpcH/HpaI aldolase/citrate lyase" evidence="6">
    <location>
        <begin position="15"/>
        <end position="215"/>
    </location>
</feature>
<protein>
    <submittedName>
        <fullName evidence="7">Citrate lyase beta subunit</fullName>
    </submittedName>
</protein>
<dbReference type="InterPro" id="IPR040442">
    <property type="entry name" value="Pyrv_kinase-like_dom_sf"/>
</dbReference>
<evidence type="ECO:0000256" key="2">
    <source>
        <dbReference type="ARBA" id="ARBA00022723"/>
    </source>
</evidence>
<dbReference type="InterPro" id="IPR005000">
    <property type="entry name" value="Aldolase/citrate-lyase_domain"/>
</dbReference>
<gene>
    <name evidence="7" type="ORF">GCM10011410_14700</name>
</gene>
<dbReference type="InterPro" id="IPR015813">
    <property type="entry name" value="Pyrv/PenolPyrv_kinase-like_dom"/>
</dbReference>
<keyword evidence="3 5" id="KW-0460">Magnesium</keyword>
<keyword evidence="8" id="KW-1185">Reference proteome</keyword>
<feature type="binding site" evidence="5">
    <location>
        <position position="116"/>
    </location>
    <ligand>
        <name>Mg(2+)</name>
        <dbReference type="ChEBI" id="CHEBI:18420"/>
    </ligand>
</feature>
<evidence type="ECO:0000256" key="4">
    <source>
        <dbReference type="PIRSR" id="PIRSR015582-1"/>
    </source>
</evidence>
<organism evidence="7 8">
    <name type="scientific">Hoyosella rhizosphaerae</name>
    <dbReference type="NCBI Taxonomy" id="1755582"/>
    <lineage>
        <taxon>Bacteria</taxon>
        <taxon>Bacillati</taxon>
        <taxon>Actinomycetota</taxon>
        <taxon>Actinomycetes</taxon>
        <taxon>Mycobacteriales</taxon>
        <taxon>Hoyosellaceae</taxon>
        <taxon>Hoyosella</taxon>
    </lineage>
</organism>
<feature type="binding site" evidence="4">
    <location>
        <position position="116"/>
    </location>
    <ligand>
        <name>substrate</name>
    </ligand>
</feature>
<dbReference type="PIRSF" id="PIRSF015582">
    <property type="entry name" value="Cit_lyase_B"/>
    <property type="match status" value="1"/>
</dbReference>
<dbReference type="SUPFAM" id="SSF51621">
    <property type="entry name" value="Phosphoenolpyruvate/pyruvate domain"/>
    <property type="match status" value="1"/>
</dbReference>
<comment type="caution">
    <text evidence="7">The sequence shown here is derived from an EMBL/GenBank/DDBJ whole genome shotgun (WGS) entry which is preliminary data.</text>
</comment>
<keyword evidence="2 5" id="KW-0479">Metal-binding</keyword>
<name>A0A916U7C4_9ACTN</name>
<dbReference type="PANTHER" id="PTHR32308">
    <property type="entry name" value="LYASE BETA SUBUNIT, PUTATIVE (AFU_ORTHOLOGUE AFUA_4G13030)-RELATED"/>
    <property type="match status" value="1"/>
</dbReference>
<dbReference type="EMBL" id="BMJH01000001">
    <property type="protein sequence ID" value="GGC63312.1"/>
    <property type="molecule type" value="Genomic_DNA"/>
</dbReference>
<evidence type="ECO:0000256" key="1">
    <source>
        <dbReference type="ARBA" id="ARBA00001946"/>
    </source>
</evidence>
<comment type="cofactor">
    <cofactor evidence="1">
        <name>Mg(2+)</name>
        <dbReference type="ChEBI" id="CHEBI:18420"/>
    </cofactor>
</comment>
<evidence type="ECO:0000313" key="7">
    <source>
        <dbReference type="EMBL" id="GGC63312.1"/>
    </source>
</evidence>
<dbReference type="PANTHER" id="PTHR32308:SF10">
    <property type="entry name" value="CITRATE LYASE SUBUNIT BETA"/>
    <property type="match status" value="1"/>
</dbReference>
<dbReference type="Pfam" id="PF03328">
    <property type="entry name" value="HpcH_HpaI"/>
    <property type="match status" value="1"/>
</dbReference>
<dbReference type="AlphaFoldDB" id="A0A916U7C4"/>
<sequence>MMTGNSRFPTGSAWLFCPADRPERFAKAASIADVVILDLEDGVAPAAKPAAREALVSSALDPAMTVVRINPYGTPDHDLDLAALAQTPYTLVMLSKCEGADHAAALSNFDVIALVESPLGALRASDIASAAPVRALMWGAEDLIAAMGGTASRHDDGAYRHVAQHVRSTTLLAAKAHGRIALDSVFLNIADLDGLRAETRDGVAIGFDAKVAIHPSQVTVIRDVFTPTVEEIDWAQRLLSAAKGERGVFTFEGRMVDAPVLRHAEAVLRRTGRAEQ</sequence>
<dbReference type="GO" id="GO:0000287">
    <property type="term" value="F:magnesium ion binding"/>
    <property type="evidence" value="ECO:0007669"/>
    <property type="project" value="TreeGrafter"/>
</dbReference>
<evidence type="ECO:0000256" key="5">
    <source>
        <dbReference type="PIRSR" id="PIRSR015582-2"/>
    </source>
</evidence>